<dbReference type="SUPFAM" id="SSF54631">
    <property type="entry name" value="CBS-domain pair"/>
    <property type="match status" value="1"/>
</dbReference>
<evidence type="ECO:0000256" key="1">
    <source>
        <dbReference type="PROSITE-ProRule" id="PRU00703"/>
    </source>
</evidence>
<name>V5WL84_9SPIO</name>
<dbReference type="InterPro" id="IPR050486">
    <property type="entry name" value="Mannose-1P_guanyltransferase"/>
</dbReference>
<dbReference type="Pfam" id="PF00483">
    <property type="entry name" value="NTP_transferase"/>
    <property type="match status" value="1"/>
</dbReference>
<evidence type="ECO:0000313" key="3">
    <source>
        <dbReference type="EMBL" id="AHC16488.1"/>
    </source>
</evidence>
<dbReference type="EMBL" id="CP006939">
    <property type="protein sequence ID" value="AHC16488.1"/>
    <property type="molecule type" value="Genomic_DNA"/>
</dbReference>
<gene>
    <name evidence="3" type="ORF">L21SP2_3146</name>
</gene>
<dbReference type="OrthoDB" id="9801899at2"/>
<dbReference type="PATRIC" id="fig|1307761.3.peg.3135"/>
<dbReference type="HOGENOM" id="CLU_045375_0_0_12"/>
<dbReference type="PANTHER" id="PTHR22572">
    <property type="entry name" value="SUGAR-1-PHOSPHATE GUANYL TRANSFERASE"/>
    <property type="match status" value="1"/>
</dbReference>
<dbReference type="KEGG" id="slr:L21SP2_3146"/>
<dbReference type="SUPFAM" id="SSF53448">
    <property type="entry name" value="Nucleotide-diphospho-sugar transferases"/>
    <property type="match status" value="1"/>
</dbReference>
<evidence type="ECO:0000313" key="4">
    <source>
        <dbReference type="Proteomes" id="UP000018680"/>
    </source>
</evidence>
<dbReference type="eggNOG" id="COG0517">
    <property type="taxonomic scope" value="Bacteria"/>
</dbReference>
<dbReference type="InterPro" id="IPR005835">
    <property type="entry name" value="NTP_transferase_dom"/>
</dbReference>
<dbReference type="InterPro" id="IPR029044">
    <property type="entry name" value="Nucleotide-diphossugar_trans"/>
</dbReference>
<dbReference type="STRING" id="1307761.L21SP2_3146"/>
<sequence>MQEIIVDDLLINKDQSVKTAMRQLDKVASKVLFVVDNDEVLLGSVSDGDIRRFILQNYSIEEPVGGMCNRSCLSIGPVEDLHKAYEQMQARDISFAPRVNANNRVVDIISLPSSHKKVAHRDGDLDLPVVIMAGGKGTRMEPFTNVLPKPLIPIGNGTIMEIIIDGFQEYGISQFYFTLNYRGEMIRAYFDGIDRDYEVNYVWEKEFNGTAASLKLIKDIKRDFIVSNCDIIVKTNYSQVYEFHKESGAMLTVISSIQHEQFPYGVIDFKEGGEVTGLREKPEFSFPINTGVYILSSECFEYIPEGEFFHMTHLIERLIKEGKKVVTFPVNEKDFIDTGQWDEYKTALDRLL</sequence>
<keyword evidence="3" id="KW-0808">Transferase</keyword>
<dbReference type="Gene3D" id="3.10.580.10">
    <property type="entry name" value="CBS-domain"/>
    <property type="match status" value="1"/>
</dbReference>
<dbReference type="eggNOG" id="COG1208">
    <property type="taxonomic scope" value="Bacteria"/>
</dbReference>
<accession>V5WL84</accession>
<dbReference type="Gene3D" id="3.90.550.10">
    <property type="entry name" value="Spore Coat Polysaccharide Biosynthesis Protein SpsA, Chain A"/>
    <property type="match status" value="1"/>
</dbReference>
<dbReference type="Pfam" id="PF00571">
    <property type="entry name" value="CBS"/>
    <property type="match status" value="1"/>
</dbReference>
<dbReference type="InterPro" id="IPR000644">
    <property type="entry name" value="CBS_dom"/>
</dbReference>
<keyword evidence="1" id="KW-0129">CBS domain</keyword>
<feature type="domain" description="CBS" evidence="2">
    <location>
        <begin position="1"/>
        <end position="62"/>
    </location>
</feature>
<proteinExistence type="predicted"/>
<reference evidence="3 4" key="1">
    <citation type="journal article" date="2015" name="Stand. Genomic Sci.">
        <title>Complete genome sequence and description of Salinispira pacifica gen. nov., sp. nov., a novel spirochaete isolated form a hypersaline microbial mat.</title>
        <authorList>
            <person name="Ben Hania W."/>
            <person name="Joseph M."/>
            <person name="Schumann P."/>
            <person name="Bunk B."/>
            <person name="Fiebig A."/>
            <person name="Sproer C."/>
            <person name="Klenk H.P."/>
            <person name="Fardeau M.L."/>
            <person name="Spring S."/>
        </authorList>
    </citation>
    <scope>NUCLEOTIDE SEQUENCE [LARGE SCALE GENOMIC DNA]</scope>
    <source>
        <strain evidence="3 4">L21-RPul-D2</strain>
    </source>
</reference>
<dbReference type="RefSeq" id="WP_024269384.1">
    <property type="nucleotide sequence ID" value="NC_023035.1"/>
</dbReference>
<dbReference type="InterPro" id="IPR046342">
    <property type="entry name" value="CBS_dom_sf"/>
</dbReference>
<keyword evidence="4" id="KW-1185">Reference proteome</keyword>
<dbReference type="Proteomes" id="UP000018680">
    <property type="component" value="Chromosome"/>
</dbReference>
<organism evidence="3 4">
    <name type="scientific">Salinispira pacifica</name>
    <dbReference type="NCBI Taxonomy" id="1307761"/>
    <lineage>
        <taxon>Bacteria</taxon>
        <taxon>Pseudomonadati</taxon>
        <taxon>Spirochaetota</taxon>
        <taxon>Spirochaetia</taxon>
        <taxon>Spirochaetales</taxon>
        <taxon>Spirochaetaceae</taxon>
        <taxon>Salinispira</taxon>
    </lineage>
</organism>
<evidence type="ECO:0000259" key="2">
    <source>
        <dbReference type="PROSITE" id="PS51371"/>
    </source>
</evidence>
<dbReference type="AlphaFoldDB" id="V5WL84"/>
<protein>
    <submittedName>
        <fullName evidence="3">D-glycero-D-manno-heptose 1-phosphate guanosyltransferase</fullName>
    </submittedName>
</protein>
<dbReference type="GO" id="GO:0016740">
    <property type="term" value="F:transferase activity"/>
    <property type="evidence" value="ECO:0007669"/>
    <property type="project" value="UniProtKB-KW"/>
</dbReference>
<dbReference type="PROSITE" id="PS51371">
    <property type="entry name" value="CBS"/>
    <property type="match status" value="1"/>
</dbReference>